<dbReference type="Proteomes" id="UP000190648">
    <property type="component" value="Unassembled WGS sequence"/>
</dbReference>
<dbReference type="STRING" id="372326.A0A1V4KR78"/>
<gene>
    <name evidence="1" type="ORF">AV530_009198</name>
</gene>
<reference evidence="1 2" key="1">
    <citation type="submission" date="2016-02" db="EMBL/GenBank/DDBJ databases">
        <title>Band-tailed pigeon sequencing and assembly.</title>
        <authorList>
            <person name="Soares A.E."/>
            <person name="Novak B.J."/>
            <person name="Rice E.S."/>
            <person name="O'Connell B."/>
            <person name="Chang D."/>
            <person name="Weber S."/>
            <person name="Shapiro B."/>
        </authorList>
    </citation>
    <scope>NUCLEOTIDE SEQUENCE [LARGE SCALE GENOMIC DNA]</scope>
    <source>
        <strain evidence="1">BTP2013</strain>
        <tissue evidence="1">Blood</tissue>
    </source>
</reference>
<dbReference type="EMBL" id="LSYS01002133">
    <property type="protein sequence ID" value="OPJ86945.1"/>
    <property type="molecule type" value="Genomic_DNA"/>
</dbReference>
<sequence>MQQVSSHFLEQTLDKKLMSDLRRKRTAHERAKELYSSGEFSSGRKWGDDAPKEEIDTGAVNLIESGACGAFVHGLEDEMYGKC</sequence>
<proteinExistence type="predicted"/>
<organism evidence="1 2">
    <name type="scientific">Patagioenas fasciata monilis</name>
    <dbReference type="NCBI Taxonomy" id="372326"/>
    <lineage>
        <taxon>Eukaryota</taxon>
        <taxon>Metazoa</taxon>
        <taxon>Chordata</taxon>
        <taxon>Craniata</taxon>
        <taxon>Vertebrata</taxon>
        <taxon>Euteleostomi</taxon>
        <taxon>Archelosauria</taxon>
        <taxon>Archosauria</taxon>
        <taxon>Dinosauria</taxon>
        <taxon>Saurischia</taxon>
        <taxon>Theropoda</taxon>
        <taxon>Coelurosauria</taxon>
        <taxon>Aves</taxon>
        <taxon>Neognathae</taxon>
        <taxon>Neoaves</taxon>
        <taxon>Columbimorphae</taxon>
        <taxon>Columbiformes</taxon>
        <taxon>Columbidae</taxon>
        <taxon>Patagioenas</taxon>
    </lineage>
</organism>
<dbReference type="GO" id="GO:0032039">
    <property type="term" value="C:integrator complex"/>
    <property type="evidence" value="ECO:0007669"/>
    <property type="project" value="TreeGrafter"/>
</dbReference>
<dbReference type="AlphaFoldDB" id="A0A1V4KR78"/>
<dbReference type="GO" id="GO:0016180">
    <property type="term" value="P:snRNA processing"/>
    <property type="evidence" value="ECO:0007669"/>
    <property type="project" value="TreeGrafter"/>
</dbReference>
<name>A0A1V4KR78_PATFA</name>
<evidence type="ECO:0000313" key="2">
    <source>
        <dbReference type="Proteomes" id="UP000190648"/>
    </source>
</evidence>
<dbReference type="OrthoDB" id="9061877at2759"/>
<accession>A0A1V4KR78</accession>
<evidence type="ECO:0000313" key="1">
    <source>
        <dbReference type="EMBL" id="OPJ86945.1"/>
    </source>
</evidence>
<keyword evidence="2" id="KW-1185">Reference proteome</keyword>
<dbReference type="PANTHER" id="PTHR20938:SF0">
    <property type="entry name" value="INTEGRATOR COMPLEX SUBUNIT 4"/>
    <property type="match status" value="1"/>
</dbReference>
<dbReference type="PANTHER" id="PTHR20938">
    <property type="entry name" value="INTEGRATOR COMPLEX SUBUNIT 4"/>
    <property type="match status" value="1"/>
</dbReference>
<protein>
    <submittedName>
        <fullName evidence="1">Uncharacterized protein</fullName>
    </submittedName>
</protein>
<comment type="caution">
    <text evidence="1">The sequence shown here is derived from an EMBL/GenBank/DDBJ whole genome shotgun (WGS) entry which is preliminary data.</text>
</comment>